<evidence type="ECO:0000313" key="2">
    <source>
        <dbReference type="EMBL" id="SEC87523.1"/>
    </source>
</evidence>
<dbReference type="OrthoDB" id="344523at2"/>
<evidence type="ECO:0000313" key="3">
    <source>
        <dbReference type="Proteomes" id="UP000182409"/>
    </source>
</evidence>
<accession>A0A1H4W2R8</accession>
<protein>
    <recommendedName>
        <fullName evidence="1">DUF6908 domain-containing protein</fullName>
    </recommendedName>
</protein>
<proteinExistence type="predicted"/>
<dbReference type="InterPro" id="IPR054203">
    <property type="entry name" value="DUF6908"/>
</dbReference>
<sequence length="137" mass="15650">MLFLTHLTTLEPALLNRTGTAVKIVNEPYMALTVENIGLGPRGLPALSICHYGEQNGDLMRDPEMCFELEIEGDRLKEAHPYYFRNDYAGFEQNAIDEDTKIICARMIREQRAFSETWSRNLIEQGFLRAHQATKSA</sequence>
<dbReference type="Pfam" id="PF21849">
    <property type="entry name" value="DUF6908"/>
    <property type="match status" value="1"/>
</dbReference>
<evidence type="ECO:0000259" key="1">
    <source>
        <dbReference type="Pfam" id="PF21849"/>
    </source>
</evidence>
<reference evidence="2 3" key="1">
    <citation type="submission" date="2016-10" db="EMBL/GenBank/DDBJ databases">
        <authorList>
            <person name="de Groot N.N."/>
        </authorList>
    </citation>
    <scope>NUCLEOTIDE SEQUENCE [LARGE SCALE GENOMIC DNA]</scope>
    <source>
        <strain evidence="2 3">AB35.6</strain>
    </source>
</reference>
<dbReference type="EMBL" id="FNSD01000002">
    <property type="protein sequence ID" value="SEC87523.1"/>
    <property type="molecule type" value="Genomic_DNA"/>
</dbReference>
<name>A0A1H4W2R8_9BACT</name>
<dbReference type="AlphaFoldDB" id="A0A1H4W2R8"/>
<organism evidence="2 3">
    <name type="scientific">Terriglobus roseus</name>
    <dbReference type="NCBI Taxonomy" id="392734"/>
    <lineage>
        <taxon>Bacteria</taxon>
        <taxon>Pseudomonadati</taxon>
        <taxon>Acidobacteriota</taxon>
        <taxon>Terriglobia</taxon>
        <taxon>Terriglobales</taxon>
        <taxon>Acidobacteriaceae</taxon>
        <taxon>Terriglobus</taxon>
    </lineage>
</organism>
<dbReference type="Proteomes" id="UP000182409">
    <property type="component" value="Unassembled WGS sequence"/>
</dbReference>
<feature type="domain" description="DUF6908" evidence="1">
    <location>
        <begin position="15"/>
        <end position="128"/>
    </location>
</feature>
<gene>
    <name evidence="2" type="ORF">SAMN05443244_4016</name>
</gene>